<dbReference type="Proteomes" id="UP001172082">
    <property type="component" value="Unassembled WGS sequence"/>
</dbReference>
<gene>
    <name evidence="5" type="ORF">QQ008_03845</name>
</gene>
<name>A0ABT8KIC8_9BACT</name>
<comment type="similarity">
    <text evidence="4">Belongs to the Maf family. YhdE subfamily.</text>
</comment>
<reference evidence="5" key="1">
    <citation type="submission" date="2023-06" db="EMBL/GenBank/DDBJ databases">
        <title>Genomic of Parafulvivirga corallium.</title>
        <authorList>
            <person name="Wang G."/>
        </authorList>
    </citation>
    <scope>NUCLEOTIDE SEQUENCE</scope>
    <source>
        <strain evidence="5">BMA10</strain>
    </source>
</reference>
<organism evidence="5 6">
    <name type="scientific">Splendidivirga corallicola</name>
    <dbReference type="NCBI Taxonomy" id="3051826"/>
    <lineage>
        <taxon>Bacteria</taxon>
        <taxon>Pseudomonadati</taxon>
        <taxon>Bacteroidota</taxon>
        <taxon>Cytophagia</taxon>
        <taxon>Cytophagales</taxon>
        <taxon>Splendidivirgaceae</taxon>
        <taxon>Splendidivirga</taxon>
    </lineage>
</organism>
<dbReference type="SUPFAM" id="SSF52972">
    <property type="entry name" value="ITPase-like"/>
    <property type="match status" value="1"/>
</dbReference>
<evidence type="ECO:0000256" key="4">
    <source>
        <dbReference type="HAMAP-Rule" id="MF_00528"/>
    </source>
</evidence>
<dbReference type="NCBIfam" id="TIGR00172">
    <property type="entry name" value="maf"/>
    <property type="match status" value="1"/>
</dbReference>
<evidence type="ECO:0000256" key="2">
    <source>
        <dbReference type="ARBA" id="ARBA00022801"/>
    </source>
</evidence>
<evidence type="ECO:0000313" key="5">
    <source>
        <dbReference type="EMBL" id="MDN5200472.1"/>
    </source>
</evidence>
<dbReference type="EMBL" id="JAUJEA010000001">
    <property type="protein sequence ID" value="MDN5200472.1"/>
    <property type="molecule type" value="Genomic_DNA"/>
</dbReference>
<keyword evidence="4" id="KW-0963">Cytoplasm</keyword>
<comment type="caution">
    <text evidence="5">The sequence shown here is derived from an EMBL/GenBank/DDBJ whole genome shotgun (WGS) entry which is preliminary data.</text>
</comment>
<dbReference type="PIRSF" id="PIRSF006305">
    <property type="entry name" value="Maf"/>
    <property type="match status" value="1"/>
</dbReference>
<dbReference type="InterPro" id="IPR003697">
    <property type="entry name" value="Maf-like"/>
</dbReference>
<accession>A0ABT8KIC8</accession>
<dbReference type="PANTHER" id="PTHR43213:SF5">
    <property type="entry name" value="BIFUNCTIONAL DTTP_UTP PYROPHOSPHATASE_METHYLTRANSFERASE PROTEIN-RELATED"/>
    <property type="match status" value="1"/>
</dbReference>
<keyword evidence="3 4" id="KW-0546">Nucleotide metabolism</keyword>
<comment type="caution">
    <text evidence="4">Lacks conserved residue(s) required for the propagation of feature annotation.</text>
</comment>
<evidence type="ECO:0000313" key="6">
    <source>
        <dbReference type="Proteomes" id="UP001172082"/>
    </source>
</evidence>
<comment type="cofactor">
    <cofactor evidence="1 4">
        <name>a divalent metal cation</name>
        <dbReference type="ChEBI" id="CHEBI:60240"/>
    </cofactor>
</comment>
<dbReference type="Pfam" id="PF02545">
    <property type="entry name" value="Maf"/>
    <property type="match status" value="1"/>
</dbReference>
<comment type="function">
    <text evidence="4">Nucleoside triphosphate pyrophosphatase that hydrolyzes dTTP and UTP. May have a dual role in cell division arrest and in preventing the incorporation of modified nucleotides into cellular nucleic acids.</text>
</comment>
<feature type="site" description="Important for substrate specificity" evidence="4">
    <location>
        <position position="73"/>
    </location>
</feature>
<feature type="site" description="Important for substrate specificity" evidence="4">
    <location>
        <position position="15"/>
    </location>
</feature>
<feature type="active site" description="Proton acceptor" evidence="4">
    <location>
        <position position="72"/>
    </location>
</feature>
<keyword evidence="6" id="KW-1185">Reference proteome</keyword>
<proteinExistence type="inferred from homology"/>
<feature type="site" description="Important for substrate specificity" evidence="4">
    <location>
        <position position="155"/>
    </location>
</feature>
<keyword evidence="2 4" id="KW-0378">Hydrolase</keyword>
<protein>
    <recommendedName>
        <fullName evidence="4">dTTP/UTP pyrophosphatase</fullName>
        <shortName evidence="4">dTTPase/UTPase</shortName>
        <ecNumber evidence="4">3.6.1.9</ecNumber>
    </recommendedName>
    <alternativeName>
        <fullName evidence="4">Nucleoside triphosphate pyrophosphatase</fullName>
    </alternativeName>
    <alternativeName>
        <fullName evidence="4">Nucleotide pyrophosphatase</fullName>
        <shortName evidence="4">Nucleotide PPase</shortName>
    </alternativeName>
</protein>
<dbReference type="CDD" id="cd00555">
    <property type="entry name" value="Maf"/>
    <property type="match status" value="1"/>
</dbReference>
<sequence length="188" mass="21219">MNSKRKLILASNSPRRQQLLKDAGFDFQVKASDVDESFPTDMPSLEVAKFLAEKKALALESIVTDEIIIAADTIVIIENQILGKPQDKDEAMRMLQKLSAREHIVATGVCLLSKNKKISFTDSTVVTFRSISEKEIDYYIEHYKPYDKAGAYGIQEWIGMIGIEKINGSYFNVVGLPIHKVYNELLNF</sequence>
<comment type="subcellular location">
    <subcellularLocation>
        <location evidence="4">Cytoplasm</location>
    </subcellularLocation>
</comment>
<dbReference type="PANTHER" id="PTHR43213">
    <property type="entry name" value="BIFUNCTIONAL DTTP/UTP PYROPHOSPHATASE/METHYLTRANSFERASE PROTEIN-RELATED"/>
    <property type="match status" value="1"/>
</dbReference>
<comment type="catalytic activity">
    <reaction evidence="4">
        <text>UTP + H2O = UMP + diphosphate + H(+)</text>
        <dbReference type="Rhea" id="RHEA:29395"/>
        <dbReference type="ChEBI" id="CHEBI:15377"/>
        <dbReference type="ChEBI" id="CHEBI:15378"/>
        <dbReference type="ChEBI" id="CHEBI:33019"/>
        <dbReference type="ChEBI" id="CHEBI:46398"/>
        <dbReference type="ChEBI" id="CHEBI:57865"/>
        <dbReference type="EC" id="3.6.1.9"/>
    </reaction>
</comment>
<dbReference type="EC" id="3.6.1.9" evidence="4"/>
<dbReference type="InterPro" id="IPR029001">
    <property type="entry name" value="ITPase-like_fam"/>
</dbReference>
<evidence type="ECO:0000256" key="1">
    <source>
        <dbReference type="ARBA" id="ARBA00001968"/>
    </source>
</evidence>
<dbReference type="HAMAP" id="MF_00528">
    <property type="entry name" value="Maf"/>
    <property type="match status" value="1"/>
</dbReference>
<dbReference type="RefSeq" id="WP_346750495.1">
    <property type="nucleotide sequence ID" value="NZ_JAUJEA010000001.1"/>
</dbReference>
<comment type="catalytic activity">
    <reaction evidence="4">
        <text>dTTP + H2O = dTMP + diphosphate + H(+)</text>
        <dbReference type="Rhea" id="RHEA:28534"/>
        <dbReference type="ChEBI" id="CHEBI:15377"/>
        <dbReference type="ChEBI" id="CHEBI:15378"/>
        <dbReference type="ChEBI" id="CHEBI:33019"/>
        <dbReference type="ChEBI" id="CHEBI:37568"/>
        <dbReference type="ChEBI" id="CHEBI:63528"/>
        <dbReference type="EC" id="3.6.1.9"/>
    </reaction>
</comment>
<evidence type="ECO:0000256" key="3">
    <source>
        <dbReference type="ARBA" id="ARBA00023080"/>
    </source>
</evidence>
<dbReference type="Gene3D" id="3.90.950.10">
    <property type="match status" value="1"/>
</dbReference>